<proteinExistence type="predicted"/>
<evidence type="ECO:0000313" key="1">
    <source>
        <dbReference type="EMBL" id="KAF2233939.1"/>
    </source>
</evidence>
<sequence>MYRDGSWPIDELRVIGSLENLVTLDVILNLLTRDKKPAHPFLNTNSARELLHCVNSGMTRKKSPLELFQIETGAPAIPEFSSTPVIRKQCDAFRPQENMYTQWVRSQSEMICVRPSGRSEMTWTAGIDVHCPALDQVERKLRRRGIPMEQWIENDEYSRRKRRADIGPINYEEWEAENEKQAATGEKYSL</sequence>
<evidence type="ECO:0000313" key="2">
    <source>
        <dbReference type="Proteomes" id="UP000800092"/>
    </source>
</evidence>
<accession>A0A6A6H7T9</accession>
<keyword evidence="2" id="KW-1185">Reference proteome</keyword>
<name>A0A6A6H7T9_VIRVR</name>
<gene>
    <name evidence="1" type="ORF">EV356DRAFT_515853</name>
</gene>
<dbReference type="AlphaFoldDB" id="A0A6A6H7T9"/>
<dbReference type="EMBL" id="ML991802">
    <property type="protein sequence ID" value="KAF2233939.1"/>
    <property type="molecule type" value="Genomic_DNA"/>
</dbReference>
<protein>
    <submittedName>
        <fullName evidence="1">Uncharacterized protein</fullName>
    </submittedName>
</protein>
<organism evidence="1 2">
    <name type="scientific">Viridothelium virens</name>
    <name type="common">Speckled blister lichen</name>
    <name type="synonym">Trypethelium virens</name>
    <dbReference type="NCBI Taxonomy" id="1048519"/>
    <lineage>
        <taxon>Eukaryota</taxon>
        <taxon>Fungi</taxon>
        <taxon>Dikarya</taxon>
        <taxon>Ascomycota</taxon>
        <taxon>Pezizomycotina</taxon>
        <taxon>Dothideomycetes</taxon>
        <taxon>Dothideomycetes incertae sedis</taxon>
        <taxon>Trypetheliales</taxon>
        <taxon>Trypetheliaceae</taxon>
        <taxon>Viridothelium</taxon>
    </lineage>
</organism>
<reference evidence="1" key="1">
    <citation type="journal article" date="2020" name="Stud. Mycol.">
        <title>101 Dothideomycetes genomes: a test case for predicting lifestyles and emergence of pathogens.</title>
        <authorList>
            <person name="Haridas S."/>
            <person name="Albert R."/>
            <person name="Binder M."/>
            <person name="Bloem J."/>
            <person name="Labutti K."/>
            <person name="Salamov A."/>
            <person name="Andreopoulos B."/>
            <person name="Baker S."/>
            <person name="Barry K."/>
            <person name="Bills G."/>
            <person name="Bluhm B."/>
            <person name="Cannon C."/>
            <person name="Castanera R."/>
            <person name="Culley D."/>
            <person name="Daum C."/>
            <person name="Ezra D."/>
            <person name="Gonzalez J."/>
            <person name="Henrissat B."/>
            <person name="Kuo A."/>
            <person name="Liang C."/>
            <person name="Lipzen A."/>
            <person name="Lutzoni F."/>
            <person name="Magnuson J."/>
            <person name="Mondo S."/>
            <person name="Nolan M."/>
            <person name="Ohm R."/>
            <person name="Pangilinan J."/>
            <person name="Park H.-J."/>
            <person name="Ramirez L."/>
            <person name="Alfaro M."/>
            <person name="Sun H."/>
            <person name="Tritt A."/>
            <person name="Yoshinaga Y."/>
            <person name="Zwiers L.-H."/>
            <person name="Turgeon B."/>
            <person name="Goodwin S."/>
            <person name="Spatafora J."/>
            <person name="Crous P."/>
            <person name="Grigoriev I."/>
        </authorList>
    </citation>
    <scope>NUCLEOTIDE SEQUENCE</scope>
    <source>
        <strain evidence="1">Tuck. ex Michener</strain>
    </source>
</reference>
<dbReference type="Proteomes" id="UP000800092">
    <property type="component" value="Unassembled WGS sequence"/>
</dbReference>